<evidence type="ECO:0000313" key="1">
    <source>
        <dbReference type="EMBL" id="EFB90886.1"/>
    </source>
</evidence>
<evidence type="ECO:0000313" key="2">
    <source>
        <dbReference type="Proteomes" id="UP000006462"/>
    </source>
</evidence>
<keyword evidence="2" id="KW-1185">Reference proteome</keyword>
<gene>
    <name evidence="1" type="ORF">HMPREF7215_1802</name>
</gene>
<name>A0ABP2HUI7_9BACT</name>
<organism evidence="1 2">
    <name type="scientific">Pyramidobacter piscolens W5455</name>
    <dbReference type="NCBI Taxonomy" id="352165"/>
    <lineage>
        <taxon>Bacteria</taxon>
        <taxon>Thermotogati</taxon>
        <taxon>Synergistota</taxon>
        <taxon>Synergistia</taxon>
        <taxon>Synergistales</taxon>
        <taxon>Dethiosulfovibrionaceae</taxon>
        <taxon>Pyramidobacter</taxon>
    </lineage>
</organism>
<proteinExistence type="predicted"/>
<protein>
    <submittedName>
        <fullName evidence="1">Uncharacterized protein</fullName>
    </submittedName>
</protein>
<dbReference type="EMBL" id="ADFP01000059">
    <property type="protein sequence ID" value="EFB90886.1"/>
    <property type="molecule type" value="Genomic_DNA"/>
</dbReference>
<sequence length="37" mass="3837">MSDPQPRRALTGARIESGQIVATGVTQTGRALTGARI</sequence>
<comment type="caution">
    <text evidence="1">The sequence shown here is derived from an EMBL/GenBank/DDBJ whole genome shotgun (WGS) entry which is preliminary data.</text>
</comment>
<reference evidence="1 2" key="1">
    <citation type="submission" date="2009-12" db="EMBL/GenBank/DDBJ databases">
        <authorList>
            <person name="Shrivastava S."/>
            <person name="Madupu R."/>
            <person name="Durkin A.S."/>
            <person name="Torralba M."/>
            <person name="Methe B."/>
            <person name="Sutton G.G."/>
            <person name="Strausberg R.L."/>
            <person name="Nelson K.E."/>
        </authorList>
    </citation>
    <scope>NUCLEOTIDE SEQUENCE [LARGE SCALE GENOMIC DNA]</scope>
    <source>
        <strain evidence="1 2">W5455</strain>
    </source>
</reference>
<dbReference type="Proteomes" id="UP000006462">
    <property type="component" value="Unassembled WGS sequence"/>
</dbReference>
<accession>A0ABP2HUI7</accession>